<evidence type="ECO:0000313" key="2">
    <source>
        <dbReference type="EMBL" id="MDW2797194.1"/>
    </source>
</evidence>
<accession>A0ABU4GHW3</accession>
<evidence type="ECO:0000313" key="3">
    <source>
        <dbReference type="Proteomes" id="UP001276854"/>
    </source>
</evidence>
<organism evidence="2 3">
    <name type="scientific">Clostridium boliviensis</name>
    <dbReference type="NCBI Taxonomy" id="318465"/>
    <lineage>
        <taxon>Bacteria</taxon>
        <taxon>Bacillati</taxon>
        <taxon>Bacillota</taxon>
        <taxon>Clostridia</taxon>
        <taxon>Eubacteriales</taxon>
        <taxon>Clostridiaceae</taxon>
        <taxon>Clostridium</taxon>
    </lineage>
</organism>
<keyword evidence="3" id="KW-1185">Reference proteome</keyword>
<feature type="domain" description="Bacterial EndoU nuclease" evidence="1">
    <location>
        <begin position="295"/>
        <end position="425"/>
    </location>
</feature>
<name>A0ABU4GHW3_9CLOT</name>
<protein>
    <submittedName>
        <fullName evidence="2">EndoU domain-containing protein</fullName>
    </submittedName>
</protein>
<dbReference type="Pfam" id="PF14436">
    <property type="entry name" value="EndoU_bacteria"/>
    <property type="match status" value="1"/>
</dbReference>
<dbReference type="Proteomes" id="UP001276854">
    <property type="component" value="Unassembled WGS sequence"/>
</dbReference>
<evidence type="ECO:0000259" key="1">
    <source>
        <dbReference type="Pfam" id="PF14436"/>
    </source>
</evidence>
<sequence>MILNLNRRKIPLESPQNVPHEIVKEDAVEEILSIYESSKKTIPPIYASDGSIIRREGYDDILFSEDLYHYFEENVYGKGDYKNPVGYPVLNYYDSWLDETYGKSNLKKFWEHMSTLDGFQEMLDVAGIFFEGADLLNCFIYVCRGKGKEAALSFICAAPLIGDQIGKGGKLAMGATADLGVKLGKDGKKIVEGLELVYKTSSDGAAFLRKHIDEALDLLSSGMHGEDGYRLAFAGGGYFDNAGKITFSIVDDAGNASSYVRYIDDVVDGANRSARDGSSKVVIEGAGEAVSSISQDTINHSTIGDFTYNPKTGAVSKVKGGGHGQANIDFLEENGIPYNIEKTYDNGVRIGNIPDHKNPLKRIGTGQSWFPETWDTTKINNAGEYVVELNKGEAITNGVPIYGIYDGVEVGVIYTNGKPATIFPNAIQP</sequence>
<proteinExistence type="predicted"/>
<dbReference type="InterPro" id="IPR029501">
    <property type="entry name" value="EndoU_bac"/>
</dbReference>
<dbReference type="CDD" id="cd20745">
    <property type="entry name" value="FIX_RhsA_AHH_HNH-like"/>
    <property type="match status" value="1"/>
</dbReference>
<comment type="caution">
    <text evidence="2">The sequence shown here is derived from an EMBL/GenBank/DDBJ whole genome shotgun (WGS) entry which is preliminary data.</text>
</comment>
<reference evidence="2 3" key="1">
    <citation type="submission" date="2023-10" db="EMBL/GenBank/DDBJ databases">
        <title>A novel Glycoside Hydrolase 43-Like Enzyme from Clostrdium boliviensis is an Endo-xylanase, and a Candidate for Xylooligosaccharides Production from Different Xylan Substrates.</title>
        <authorList>
            <person name="Alvarez M.T."/>
            <person name="Rocabado-Villegas L.R."/>
            <person name="Salas-Veizaga D.M."/>
            <person name="Linares-Pasten J.A."/>
            <person name="Gudmundsdottir E.E."/>
            <person name="Hreggvidsson G.O."/>
            <person name="Adlercreutz P."/>
            <person name="Nordberg Karlsson E."/>
        </authorList>
    </citation>
    <scope>NUCLEOTIDE SEQUENCE [LARGE SCALE GENOMIC DNA]</scope>
    <source>
        <strain evidence="2 3">E-1</strain>
    </source>
</reference>
<dbReference type="EMBL" id="JAWONS010000103">
    <property type="protein sequence ID" value="MDW2797194.1"/>
    <property type="molecule type" value="Genomic_DNA"/>
</dbReference>
<gene>
    <name evidence="2" type="ORF">RZO55_06335</name>
</gene>
<dbReference type="RefSeq" id="WP_318063453.1">
    <property type="nucleotide sequence ID" value="NZ_JAWONS010000103.1"/>
</dbReference>